<keyword evidence="6 9" id="KW-0067">ATP-binding</keyword>
<gene>
    <name evidence="12" type="ORF">Q8F55_000473</name>
</gene>
<keyword evidence="2" id="KW-0723">Serine/threonine-protein kinase</keyword>
<dbReference type="CDD" id="cd08217">
    <property type="entry name" value="STKc_Nek2"/>
    <property type="match status" value="1"/>
</dbReference>
<evidence type="ECO:0000313" key="13">
    <source>
        <dbReference type="Proteomes" id="UP001565368"/>
    </source>
</evidence>
<dbReference type="PROSITE" id="PS00108">
    <property type="entry name" value="PROTEIN_KINASE_ST"/>
    <property type="match status" value="1"/>
</dbReference>
<dbReference type="InterPro" id="IPR051131">
    <property type="entry name" value="NEK_Ser/Thr_kinase_NIMA"/>
</dbReference>
<comment type="catalytic activity">
    <reaction evidence="7">
        <text>L-threonyl-[protein] + ATP = O-phospho-L-threonyl-[protein] + ADP + H(+)</text>
        <dbReference type="Rhea" id="RHEA:46608"/>
        <dbReference type="Rhea" id="RHEA-COMP:11060"/>
        <dbReference type="Rhea" id="RHEA-COMP:11605"/>
        <dbReference type="ChEBI" id="CHEBI:15378"/>
        <dbReference type="ChEBI" id="CHEBI:30013"/>
        <dbReference type="ChEBI" id="CHEBI:30616"/>
        <dbReference type="ChEBI" id="CHEBI:61977"/>
        <dbReference type="ChEBI" id="CHEBI:456216"/>
        <dbReference type="EC" id="2.7.11.1"/>
    </reaction>
</comment>
<dbReference type="PANTHER" id="PTHR44899:SF10">
    <property type="entry name" value="NIMA-RELATED KINASE 2"/>
    <property type="match status" value="1"/>
</dbReference>
<feature type="domain" description="Protein kinase" evidence="11">
    <location>
        <begin position="30"/>
        <end position="315"/>
    </location>
</feature>
<feature type="binding site" evidence="9">
    <location>
        <position position="59"/>
    </location>
    <ligand>
        <name>ATP</name>
        <dbReference type="ChEBI" id="CHEBI:30616"/>
    </ligand>
</feature>
<evidence type="ECO:0000313" key="12">
    <source>
        <dbReference type="EMBL" id="KAL1412726.1"/>
    </source>
</evidence>
<keyword evidence="4 9" id="KW-0547">Nucleotide-binding</keyword>
<feature type="compositionally biased region" description="Low complexity" evidence="10">
    <location>
        <begin position="547"/>
        <end position="557"/>
    </location>
</feature>
<protein>
    <recommendedName>
        <fullName evidence="1">non-specific serine/threonine protein kinase</fullName>
        <ecNumber evidence="1">2.7.11.1</ecNumber>
    </recommendedName>
</protein>
<evidence type="ECO:0000256" key="3">
    <source>
        <dbReference type="ARBA" id="ARBA00022679"/>
    </source>
</evidence>
<evidence type="ECO:0000256" key="2">
    <source>
        <dbReference type="ARBA" id="ARBA00022527"/>
    </source>
</evidence>
<feature type="region of interest" description="Disordered" evidence="10">
    <location>
        <begin position="492"/>
        <end position="531"/>
    </location>
</feature>
<evidence type="ECO:0000256" key="6">
    <source>
        <dbReference type="ARBA" id="ARBA00022840"/>
    </source>
</evidence>
<evidence type="ECO:0000256" key="1">
    <source>
        <dbReference type="ARBA" id="ARBA00012513"/>
    </source>
</evidence>
<evidence type="ECO:0000256" key="8">
    <source>
        <dbReference type="ARBA" id="ARBA00048679"/>
    </source>
</evidence>
<dbReference type="InterPro" id="IPR008271">
    <property type="entry name" value="Ser/Thr_kinase_AS"/>
</dbReference>
<evidence type="ECO:0000256" key="10">
    <source>
        <dbReference type="SAM" id="MobiDB-lite"/>
    </source>
</evidence>
<evidence type="ECO:0000256" key="7">
    <source>
        <dbReference type="ARBA" id="ARBA00047899"/>
    </source>
</evidence>
<dbReference type="PROSITE" id="PS50011">
    <property type="entry name" value="PROTEIN_KINASE_DOM"/>
    <property type="match status" value="1"/>
</dbReference>
<dbReference type="Pfam" id="PF00069">
    <property type="entry name" value="Pkinase"/>
    <property type="match status" value="1"/>
</dbReference>
<dbReference type="Gene3D" id="3.30.200.20">
    <property type="entry name" value="Phosphorylase Kinase, domain 1"/>
    <property type="match status" value="1"/>
</dbReference>
<keyword evidence="13" id="KW-1185">Reference proteome</keyword>
<comment type="catalytic activity">
    <reaction evidence="8">
        <text>L-seryl-[protein] + ATP = O-phospho-L-seryl-[protein] + ADP + H(+)</text>
        <dbReference type="Rhea" id="RHEA:17989"/>
        <dbReference type="Rhea" id="RHEA-COMP:9863"/>
        <dbReference type="Rhea" id="RHEA-COMP:11604"/>
        <dbReference type="ChEBI" id="CHEBI:15378"/>
        <dbReference type="ChEBI" id="CHEBI:29999"/>
        <dbReference type="ChEBI" id="CHEBI:30616"/>
        <dbReference type="ChEBI" id="CHEBI:83421"/>
        <dbReference type="ChEBI" id="CHEBI:456216"/>
        <dbReference type="EC" id="2.7.11.1"/>
    </reaction>
</comment>
<dbReference type="EMBL" id="JBBXJM010000001">
    <property type="protein sequence ID" value="KAL1412726.1"/>
    <property type="molecule type" value="Genomic_DNA"/>
</dbReference>
<evidence type="ECO:0000256" key="4">
    <source>
        <dbReference type="ARBA" id="ARBA00022741"/>
    </source>
</evidence>
<feature type="compositionally biased region" description="Polar residues" evidence="10">
    <location>
        <begin position="9"/>
        <end position="20"/>
    </location>
</feature>
<feature type="region of interest" description="Disordered" evidence="10">
    <location>
        <begin position="547"/>
        <end position="579"/>
    </location>
</feature>
<accession>A0ABR3QEC6</accession>
<feature type="compositionally biased region" description="Low complexity" evidence="10">
    <location>
        <begin position="681"/>
        <end position="690"/>
    </location>
</feature>
<dbReference type="InterPro" id="IPR011009">
    <property type="entry name" value="Kinase-like_dom_sf"/>
</dbReference>
<sequence length="714" mass="78433">MAAAGRRQAATSQPSGSSQGYADISEMDKYKLVSNIGKGSFGVISKVQRVEDGKEFALKQLDYGKMTERDRKQILAEVAILESLKHRNIVQLVQKIKDPKNERIFIVMEYCPSGDLGSIIRRAQRTNQPLNEDKIWNIFLQITLALHHCHWPNERTRYAGSRLSAPSEAGPSRTQVLHRDLKPENVFMSGEFVKLGDFGLSKDMAGCTFTSTYVGTPLYMPPEILAENRYDTKSDIWSLGCLVFEMCALSSPFSAAKTQQELISMVKSGKLPPLPSNISPSLKAVIRAMLNLNPVRRPSTKDILEMDEMKLHRKLFMVQNQTVILAARKEEIQQYEARLHERAAAIERREQAMAEREATLVQREQSVAEREDILRENNKRITTAAESLKAQWEKLREEKESHKEAVAALQVEAVPQPSDDKVLPVPSTSRLPRHHSYDDTPSKIPFPSAFASPVPLDARLTSKIAGLPSGSKPSSLARRLASKSLTNLASRARDDDDLELPSTQATPAKRAAAPGTPFRRQHRTSIGSPGELERHFLEDVTMATASPSSTIFPTPFSQRRRKDSAVSEDAPPSLIPAPTFVFRPEATPAKWSPDDPDLPSPFLRRAAPAQPSFGATTERVVAEQREPLAAINAQPFASAGNTASGAAAQTHKAALPRSKSGASLHQRVLRHNAVRTSDHGVAAAPAPVVPNGLGSLSGSAVRTRPIAGRDPARC</sequence>
<dbReference type="GeneID" id="95981516"/>
<feature type="region of interest" description="Disordered" evidence="10">
    <location>
        <begin position="409"/>
        <end position="447"/>
    </location>
</feature>
<organism evidence="12 13">
    <name type="scientific">Vanrija albida</name>
    <dbReference type="NCBI Taxonomy" id="181172"/>
    <lineage>
        <taxon>Eukaryota</taxon>
        <taxon>Fungi</taxon>
        <taxon>Dikarya</taxon>
        <taxon>Basidiomycota</taxon>
        <taxon>Agaricomycotina</taxon>
        <taxon>Tremellomycetes</taxon>
        <taxon>Trichosporonales</taxon>
        <taxon>Trichosporonaceae</taxon>
        <taxon>Vanrija</taxon>
    </lineage>
</organism>
<dbReference type="InterPro" id="IPR000719">
    <property type="entry name" value="Prot_kinase_dom"/>
</dbReference>
<proteinExistence type="predicted"/>
<dbReference type="PANTHER" id="PTHR44899">
    <property type="entry name" value="CAMK FAMILY PROTEIN KINASE"/>
    <property type="match status" value="1"/>
</dbReference>
<comment type="caution">
    <text evidence="12">The sequence shown here is derived from an EMBL/GenBank/DDBJ whole genome shotgun (WGS) entry which is preliminary data.</text>
</comment>
<evidence type="ECO:0000256" key="5">
    <source>
        <dbReference type="ARBA" id="ARBA00022777"/>
    </source>
</evidence>
<name>A0ABR3QEC6_9TREE</name>
<dbReference type="RefSeq" id="XP_069212670.1">
    <property type="nucleotide sequence ID" value="XM_069349126.1"/>
</dbReference>
<dbReference type="PROSITE" id="PS00107">
    <property type="entry name" value="PROTEIN_KINASE_ATP"/>
    <property type="match status" value="1"/>
</dbReference>
<dbReference type="InterPro" id="IPR017441">
    <property type="entry name" value="Protein_kinase_ATP_BS"/>
</dbReference>
<dbReference type="Gene3D" id="1.10.510.10">
    <property type="entry name" value="Transferase(Phosphotransferase) domain 1"/>
    <property type="match status" value="1"/>
</dbReference>
<evidence type="ECO:0000256" key="9">
    <source>
        <dbReference type="PROSITE-ProRule" id="PRU10141"/>
    </source>
</evidence>
<dbReference type="SUPFAM" id="SSF56112">
    <property type="entry name" value="Protein kinase-like (PK-like)"/>
    <property type="match status" value="1"/>
</dbReference>
<feature type="region of interest" description="Disordered" evidence="10">
    <location>
        <begin position="1"/>
        <end position="21"/>
    </location>
</feature>
<keyword evidence="3" id="KW-0808">Transferase</keyword>
<dbReference type="Proteomes" id="UP001565368">
    <property type="component" value="Unassembled WGS sequence"/>
</dbReference>
<reference evidence="12 13" key="1">
    <citation type="submission" date="2023-08" db="EMBL/GenBank/DDBJ databases">
        <title>Annotated Genome Sequence of Vanrija albida AlHP1.</title>
        <authorList>
            <person name="Herzog R."/>
        </authorList>
    </citation>
    <scope>NUCLEOTIDE SEQUENCE [LARGE SCALE GENOMIC DNA]</scope>
    <source>
        <strain evidence="12 13">AlHP1</strain>
    </source>
</reference>
<dbReference type="SMART" id="SM00220">
    <property type="entry name" value="S_TKc"/>
    <property type="match status" value="1"/>
</dbReference>
<dbReference type="EC" id="2.7.11.1" evidence="1"/>
<evidence type="ECO:0000259" key="11">
    <source>
        <dbReference type="PROSITE" id="PS50011"/>
    </source>
</evidence>
<keyword evidence="5" id="KW-0418">Kinase</keyword>
<feature type="region of interest" description="Disordered" evidence="10">
    <location>
        <begin position="676"/>
        <end position="714"/>
    </location>
</feature>